<dbReference type="AlphaFoldDB" id="A0A7J8MRI8"/>
<proteinExistence type="predicted"/>
<accession>A0A7J8MRI8</accession>
<dbReference type="Proteomes" id="UP000593572">
    <property type="component" value="Unassembled WGS sequence"/>
</dbReference>
<organism evidence="1 2">
    <name type="scientific">Gossypium lobatum</name>
    <dbReference type="NCBI Taxonomy" id="34289"/>
    <lineage>
        <taxon>Eukaryota</taxon>
        <taxon>Viridiplantae</taxon>
        <taxon>Streptophyta</taxon>
        <taxon>Embryophyta</taxon>
        <taxon>Tracheophyta</taxon>
        <taxon>Spermatophyta</taxon>
        <taxon>Magnoliopsida</taxon>
        <taxon>eudicotyledons</taxon>
        <taxon>Gunneridae</taxon>
        <taxon>Pentapetalae</taxon>
        <taxon>rosids</taxon>
        <taxon>malvids</taxon>
        <taxon>Malvales</taxon>
        <taxon>Malvaceae</taxon>
        <taxon>Malvoideae</taxon>
        <taxon>Gossypium</taxon>
    </lineage>
</organism>
<comment type="caution">
    <text evidence="1">The sequence shown here is derived from an EMBL/GenBank/DDBJ whole genome shotgun (WGS) entry which is preliminary data.</text>
</comment>
<name>A0A7J8MRI8_9ROSI</name>
<keyword evidence="2" id="KW-1185">Reference proteome</keyword>
<feature type="non-terminal residue" evidence="1">
    <location>
        <position position="93"/>
    </location>
</feature>
<evidence type="ECO:0000313" key="2">
    <source>
        <dbReference type="Proteomes" id="UP000593572"/>
    </source>
</evidence>
<reference evidence="1 2" key="1">
    <citation type="journal article" date="2019" name="Genome Biol. Evol.">
        <title>Insights into the evolution of the New World diploid cottons (Gossypium, subgenus Houzingenia) based on genome sequencing.</title>
        <authorList>
            <person name="Grover C.E."/>
            <person name="Arick M.A. 2nd"/>
            <person name="Thrash A."/>
            <person name="Conover J.L."/>
            <person name="Sanders W.S."/>
            <person name="Peterson D.G."/>
            <person name="Frelichowski J.E."/>
            <person name="Scheffler J.A."/>
            <person name="Scheffler B.E."/>
            <person name="Wendel J.F."/>
        </authorList>
    </citation>
    <scope>NUCLEOTIDE SEQUENCE [LARGE SCALE GENOMIC DNA]</scope>
    <source>
        <strain evidence="1">157</strain>
        <tissue evidence="1">Leaf</tissue>
    </source>
</reference>
<gene>
    <name evidence="1" type="ORF">Golob_011936</name>
</gene>
<evidence type="ECO:0000313" key="1">
    <source>
        <dbReference type="EMBL" id="MBA0567180.1"/>
    </source>
</evidence>
<dbReference type="EMBL" id="JABEZX010000009">
    <property type="protein sequence ID" value="MBA0567180.1"/>
    <property type="molecule type" value="Genomic_DNA"/>
</dbReference>
<sequence length="93" mass="10592">MGHGAKDCEEILVKDREEEVDEFPHSTTLREESTLEMGQTVDVDFSNQKVAEDLEEVGKQDPNGGNNNKLKIMKESPNNFSVLEIEIDLWEQI</sequence>
<protein>
    <submittedName>
        <fullName evidence="1">Uncharacterized protein</fullName>
    </submittedName>
</protein>